<name>A0A9P4TRZ6_9PEZI</name>
<feature type="region of interest" description="Disordered" evidence="1">
    <location>
        <begin position="254"/>
        <end position="348"/>
    </location>
</feature>
<evidence type="ECO:0000313" key="2">
    <source>
        <dbReference type="EMBL" id="KAF2418490.1"/>
    </source>
</evidence>
<feature type="region of interest" description="Disordered" evidence="1">
    <location>
        <begin position="14"/>
        <end position="47"/>
    </location>
</feature>
<reference evidence="2" key="1">
    <citation type="journal article" date="2020" name="Stud. Mycol.">
        <title>101 Dothideomycetes genomes: a test case for predicting lifestyles and emergence of pathogens.</title>
        <authorList>
            <person name="Haridas S."/>
            <person name="Albert R."/>
            <person name="Binder M."/>
            <person name="Bloem J."/>
            <person name="Labutti K."/>
            <person name="Salamov A."/>
            <person name="Andreopoulos B."/>
            <person name="Baker S."/>
            <person name="Barry K."/>
            <person name="Bills G."/>
            <person name="Bluhm B."/>
            <person name="Cannon C."/>
            <person name="Castanera R."/>
            <person name="Culley D."/>
            <person name="Daum C."/>
            <person name="Ezra D."/>
            <person name="Gonzalez J."/>
            <person name="Henrissat B."/>
            <person name="Kuo A."/>
            <person name="Liang C."/>
            <person name="Lipzen A."/>
            <person name="Lutzoni F."/>
            <person name="Magnuson J."/>
            <person name="Mondo S."/>
            <person name="Nolan M."/>
            <person name="Ohm R."/>
            <person name="Pangilinan J."/>
            <person name="Park H.-J."/>
            <person name="Ramirez L."/>
            <person name="Alfaro M."/>
            <person name="Sun H."/>
            <person name="Tritt A."/>
            <person name="Yoshinaga Y."/>
            <person name="Zwiers L.-H."/>
            <person name="Turgeon B."/>
            <person name="Goodwin S."/>
            <person name="Spatafora J."/>
            <person name="Crous P."/>
            <person name="Grigoriev I."/>
        </authorList>
    </citation>
    <scope>NUCLEOTIDE SEQUENCE</scope>
    <source>
        <strain evidence="2">CBS 130266</strain>
    </source>
</reference>
<gene>
    <name evidence="2" type="ORF">EJ08DRAFT_703077</name>
</gene>
<proteinExistence type="predicted"/>
<feature type="region of interest" description="Disordered" evidence="1">
    <location>
        <begin position="216"/>
        <end position="241"/>
    </location>
</feature>
<evidence type="ECO:0000256" key="1">
    <source>
        <dbReference type="SAM" id="MobiDB-lite"/>
    </source>
</evidence>
<evidence type="ECO:0000313" key="3">
    <source>
        <dbReference type="Proteomes" id="UP000800235"/>
    </source>
</evidence>
<accession>A0A9P4TRZ6</accession>
<feature type="compositionally biased region" description="Polar residues" evidence="1">
    <location>
        <begin position="308"/>
        <end position="328"/>
    </location>
</feature>
<dbReference type="Proteomes" id="UP000800235">
    <property type="component" value="Unassembled WGS sequence"/>
</dbReference>
<dbReference type="AlphaFoldDB" id="A0A9P4TRZ6"/>
<keyword evidence="3" id="KW-1185">Reference proteome</keyword>
<comment type="caution">
    <text evidence="2">The sequence shown here is derived from an EMBL/GenBank/DDBJ whole genome shotgun (WGS) entry which is preliminary data.</text>
</comment>
<dbReference type="PANTHER" id="PTHR39609:SF1">
    <property type="entry name" value="RFEG"/>
    <property type="match status" value="1"/>
</dbReference>
<feature type="compositionally biased region" description="Basic and acidic residues" evidence="1">
    <location>
        <begin position="28"/>
        <end position="38"/>
    </location>
</feature>
<protein>
    <submittedName>
        <fullName evidence="2">Uncharacterized protein</fullName>
    </submittedName>
</protein>
<dbReference type="PANTHER" id="PTHR39609">
    <property type="entry name" value="RFEG-RELATED"/>
    <property type="match status" value="1"/>
</dbReference>
<dbReference type="OrthoDB" id="4146887at2759"/>
<sequence length="348" mass="38345">MLLASNKFAVNRILGSRPPGNDGNEALRPFDRDGDSSHYVHSPAAPSMSSVQNYRYGAAQYQQSAYPGAVPPPSSFSEQFGGQESSWSQWTWDSTRRRYYRHREDGDGESEYQWQPDTPGNTSTAIATPAVSLTPTETSLASPNYRWWISATGVRRDVIQADIQRYLGPEALVKPGSNEQGEAGYWIAAYRTLTASMIQDLKSDSANFERISGRTSYQNSQIHESRNHWGPSEGGSTVQAPAMQPVNPFAVTDRHMRDHSPSIPAPVSNPRRPPVQPAAIQREQQIPPGNAPPPGYYLASDGRFYPASSATPPSTMQPPASAQDSNATPKGYYLASDGNYYPKDKMRR</sequence>
<dbReference type="EMBL" id="MU007127">
    <property type="protein sequence ID" value="KAF2418490.1"/>
    <property type="molecule type" value="Genomic_DNA"/>
</dbReference>
<organism evidence="2 3">
    <name type="scientific">Tothia fuscella</name>
    <dbReference type="NCBI Taxonomy" id="1048955"/>
    <lineage>
        <taxon>Eukaryota</taxon>
        <taxon>Fungi</taxon>
        <taxon>Dikarya</taxon>
        <taxon>Ascomycota</taxon>
        <taxon>Pezizomycotina</taxon>
        <taxon>Dothideomycetes</taxon>
        <taxon>Pleosporomycetidae</taxon>
        <taxon>Venturiales</taxon>
        <taxon>Cylindrosympodiaceae</taxon>
        <taxon>Tothia</taxon>
    </lineage>
</organism>